<gene>
    <name evidence="2" type="ORF">AWB82_03014</name>
</gene>
<dbReference type="EMBL" id="FCOJ02000018">
    <property type="protein sequence ID" value="SAK61485.1"/>
    <property type="molecule type" value="Genomic_DNA"/>
</dbReference>
<reference evidence="2" key="1">
    <citation type="submission" date="2016-01" db="EMBL/GenBank/DDBJ databases">
        <authorList>
            <person name="Peeters C."/>
        </authorList>
    </citation>
    <scope>NUCLEOTIDE SEQUENCE [LARGE SCALE GENOMIC DNA]</scope>
    <source>
        <strain evidence="2">LMG 29325</strain>
    </source>
</reference>
<comment type="caution">
    <text evidence="2">The sequence shown here is derived from an EMBL/GenBank/DDBJ whole genome shotgun (WGS) entry which is preliminary data.</text>
</comment>
<accession>A0A158AUQ4</accession>
<sequence>MADPKNPFEDLTRMLEQFKVPGVDMSALVESRKKDIEAIVEANKTAYESMQLLARKQTDMLTRAMQDIQEAAKTGISEPGKQNEFVRNACVKALEDIKDLAEIARKSQADTMANITQRANEHVDEIKKMLQRK</sequence>
<dbReference type="InterPro" id="IPR018968">
    <property type="entry name" value="Phasin"/>
</dbReference>
<dbReference type="RefSeq" id="WP_086968334.1">
    <property type="nucleotide sequence ID" value="NZ_FCOJ02000018.1"/>
</dbReference>
<dbReference type="Pfam" id="PF09361">
    <property type="entry name" value="Phasin_2"/>
    <property type="match status" value="1"/>
</dbReference>
<dbReference type="InterPro" id="IPR010127">
    <property type="entry name" value="Phasin_subfam-1"/>
</dbReference>
<evidence type="ECO:0000313" key="2">
    <source>
        <dbReference type="EMBL" id="SAK61485.1"/>
    </source>
</evidence>
<proteinExistence type="predicted"/>
<dbReference type="STRING" id="1777143.AWB82_03014"/>
<dbReference type="Proteomes" id="UP000054596">
    <property type="component" value="Unassembled WGS sequence"/>
</dbReference>
<protein>
    <submittedName>
        <fullName evidence="2">Phasin</fullName>
    </submittedName>
</protein>
<dbReference type="AlphaFoldDB" id="A0A158AUQ4"/>
<evidence type="ECO:0000313" key="3">
    <source>
        <dbReference type="Proteomes" id="UP000054596"/>
    </source>
</evidence>
<evidence type="ECO:0000259" key="1">
    <source>
        <dbReference type="Pfam" id="PF09361"/>
    </source>
</evidence>
<keyword evidence="3" id="KW-1185">Reference proteome</keyword>
<organism evidence="2 3">
    <name type="scientific">Caballeronia glebae</name>
    <dbReference type="NCBI Taxonomy" id="1777143"/>
    <lineage>
        <taxon>Bacteria</taxon>
        <taxon>Pseudomonadati</taxon>
        <taxon>Pseudomonadota</taxon>
        <taxon>Betaproteobacteria</taxon>
        <taxon>Burkholderiales</taxon>
        <taxon>Burkholderiaceae</taxon>
        <taxon>Caballeronia</taxon>
    </lineage>
</organism>
<dbReference type="OrthoDB" id="8964077at2"/>
<name>A0A158AUQ4_9BURK</name>
<dbReference type="NCBIfam" id="TIGR01841">
    <property type="entry name" value="phasin"/>
    <property type="match status" value="1"/>
</dbReference>
<feature type="domain" description="Phasin" evidence="1">
    <location>
        <begin position="29"/>
        <end position="117"/>
    </location>
</feature>